<comment type="caution">
    <text evidence="2">The sequence shown here is derived from an EMBL/GenBank/DDBJ whole genome shotgun (WGS) entry which is preliminary data.</text>
</comment>
<reference evidence="2 3" key="1">
    <citation type="submission" date="2018-03" db="EMBL/GenBank/DDBJ databases">
        <title>Genome sequence of Clostridium luticellarii DSM 29923.</title>
        <authorList>
            <person name="Poehlein A."/>
            <person name="Daniel R."/>
        </authorList>
    </citation>
    <scope>NUCLEOTIDE SEQUENCE [LARGE SCALE GENOMIC DNA]</scope>
    <source>
        <strain evidence="2 3">DSM 29923</strain>
    </source>
</reference>
<dbReference type="InterPro" id="IPR024209">
    <property type="entry name" value="CDIF630_02480-like"/>
</dbReference>
<feature type="region of interest" description="Disordered" evidence="1">
    <location>
        <begin position="25"/>
        <end position="53"/>
    </location>
</feature>
<sequence>MSKNKKNGAKKIIENHKTAAWANITKTKSDSRVPIPNQNEIDNSKEWVDSNEK</sequence>
<organism evidence="2 3">
    <name type="scientific">Clostridium luticellarii</name>
    <dbReference type="NCBI Taxonomy" id="1691940"/>
    <lineage>
        <taxon>Bacteria</taxon>
        <taxon>Bacillati</taxon>
        <taxon>Bacillota</taxon>
        <taxon>Clostridia</taxon>
        <taxon>Eubacteriales</taxon>
        <taxon>Clostridiaceae</taxon>
        <taxon>Clostridium</taxon>
    </lineage>
</organism>
<evidence type="ECO:0008006" key="4">
    <source>
        <dbReference type="Google" id="ProtNLM"/>
    </source>
</evidence>
<dbReference type="Proteomes" id="UP000237798">
    <property type="component" value="Unassembled WGS sequence"/>
</dbReference>
<evidence type="ECO:0000313" key="3">
    <source>
        <dbReference type="Proteomes" id="UP000237798"/>
    </source>
</evidence>
<dbReference type="Pfam" id="PF12655">
    <property type="entry name" value="CDIF630_02480-like"/>
    <property type="match status" value="1"/>
</dbReference>
<evidence type="ECO:0000256" key="1">
    <source>
        <dbReference type="SAM" id="MobiDB-lite"/>
    </source>
</evidence>
<protein>
    <recommendedName>
        <fullName evidence="4">DUF3787 domain-containing protein</fullName>
    </recommendedName>
</protein>
<evidence type="ECO:0000313" key="2">
    <source>
        <dbReference type="EMBL" id="PRR86035.1"/>
    </source>
</evidence>
<gene>
    <name evidence="2" type="ORF">CLLU_10630</name>
</gene>
<keyword evidence="3" id="KW-1185">Reference proteome</keyword>
<dbReference type="OrthoDB" id="1708132at2"/>
<dbReference type="EMBL" id="PVXP01000009">
    <property type="protein sequence ID" value="PRR86035.1"/>
    <property type="molecule type" value="Genomic_DNA"/>
</dbReference>
<proteinExistence type="predicted"/>
<dbReference type="AlphaFoldDB" id="A0A2T0BQB9"/>
<dbReference type="RefSeq" id="WP_106008533.1">
    <property type="nucleotide sequence ID" value="NZ_JALCPJ010000006.1"/>
</dbReference>
<accession>A0A2T0BQB9</accession>
<name>A0A2T0BQB9_9CLOT</name>
<feature type="compositionally biased region" description="Basic and acidic residues" evidence="1">
    <location>
        <begin position="42"/>
        <end position="53"/>
    </location>
</feature>